<dbReference type="RefSeq" id="WP_013701291.1">
    <property type="nucleotide sequence ID" value="NC_015385.1"/>
</dbReference>
<dbReference type="KEGG" id="tsu:Tresu_1087"/>
<proteinExistence type="predicted"/>
<evidence type="ECO:0000313" key="1">
    <source>
        <dbReference type="EMBL" id="AEB14002.1"/>
    </source>
</evidence>
<evidence type="ECO:0000313" key="2">
    <source>
        <dbReference type="Proteomes" id="UP000006852"/>
    </source>
</evidence>
<accession>F2NVM3</accession>
<reference evidence="1 2" key="1">
    <citation type="journal article" date="2011" name="Stand. Genomic Sci.">
        <title>Complete genome sequence of Treponema succinifaciens type strain (6091).</title>
        <authorList>
            <person name="Han C."/>
            <person name="Gronow S."/>
            <person name="Teshima H."/>
            <person name="Lapidus A."/>
            <person name="Nolan M."/>
            <person name="Lucas S."/>
            <person name="Hammon N."/>
            <person name="Deshpande S."/>
            <person name="Cheng J.F."/>
            <person name="Zeytun A."/>
            <person name="Tapia R."/>
            <person name="Goodwin L."/>
            <person name="Pitluck S."/>
            <person name="Liolios K."/>
            <person name="Pagani I."/>
            <person name="Ivanova N."/>
            <person name="Mavromatis K."/>
            <person name="Mikhailova N."/>
            <person name="Huntemann M."/>
            <person name="Pati A."/>
            <person name="Chen A."/>
            <person name="Palaniappan K."/>
            <person name="Land M."/>
            <person name="Hauser L."/>
            <person name="Brambilla E.M."/>
            <person name="Rohde M."/>
            <person name="Goker M."/>
            <person name="Woyke T."/>
            <person name="Bristow J."/>
            <person name="Eisen J.A."/>
            <person name="Markowitz V."/>
            <person name="Hugenholtz P."/>
            <person name="Kyrpides N.C."/>
            <person name="Klenk H.P."/>
            <person name="Detter J.C."/>
        </authorList>
    </citation>
    <scope>NUCLEOTIDE SEQUENCE [LARGE SCALE GENOMIC DNA]</scope>
    <source>
        <strain evidence="2">ATCC 33096 / DSM 2489 / 6091</strain>
    </source>
</reference>
<organism evidence="1 2">
    <name type="scientific">Treponema succinifaciens (strain ATCC 33096 / DSM 2489 / 6091)</name>
    <dbReference type="NCBI Taxonomy" id="869209"/>
    <lineage>
        <taxon>Bacteria</taxon>
        <taxon>Pseudomonadati</taxon>
        <taxon>Spirochaetota</taxon>
        <taxon>Spirochaetia</taxon>
        <taxon>Spirochaetales</taxon>
        <taxon>Treponemataceae</taxon>
        <taxon>Treponema</taxon>
    </lineage>
</organism>
<sequence>MDINHLDNDFAKAAKLFETYKEALSQDNNDSLIEQTKDKIVIQFWRIIQKTKSISDEMKEQSDLIVKKVVYCLNNYSNKASEDFCKLTYSSIIKVLKGNVDTESFELKSGMHISDTEDRKRKTINKAYKQFITFRNEDKNEFIEYAVSYLGFDHKDLEEYLFPKQSVSLFMQSKNDEEYCVVDKYLDSSKSSDTAEIQNSIEQLQEQFKAIDALWLKQKEDARPILSELLTRELLTDFKKNTVSETVIETLKLPQFVCKDMIDSFFNNINFILPTQQDIGQKYGITKSAASVKLTRFIEKLKEQ</sequence>
<keyword evidence="2" id="KW-1185">Reference proteome</keyword>
<dbReference type="STRING" id="869209.Tresu_1087"/>
<dbReference type="GeneID" id="302998249"/>
<dbReference type="Proteomes" id="UP000006852">
    <property type="component" value="Chromosome"/>
</dbReference>
<dbReference type="HOGENOM" id="CLU_915108_0_0_12"/>
<gene>
    <name evidence="1" type="ordered locus">Tresu_1087</name>
</gene>
<name>F2NVM3_TRES6</name>
<protein>
    <submittedName>
        <fullName evidence="1">Uncharacterized protein</fullName>
    </submittedName>
</protein>
<dbReference type="EMBL" id="CP002631">
    <property type="protein sequence ID" value="AEB14002.1"/>
    <property type="molecule type" value="Genomic_DNA"/>
</dbReference>
<reference evidence="2" key="2">
    <citation type="submission" date="2011-04" db="EMBL/GenBank/DDBJ databases">
        <title>The complete genome of chromosome of Treponema succinifaciens DSM 2489.</title>
        <authorList>
            <person name="Lucas S."/>
            <person name="Copeland A."/>
            <person name="Lapidus A."/>
            <person name="Bruce D."/>
            <person name="Goodwin L."/>
            <person name="Pitluck S."/>
            <person name="Peters L."/>
            <person name="Kyrpides N."/>
            <person name="Mavromatis K."/>
            <person name="Ivanova N."/>
            <person name="Ovchinnikova G."/>
            <person name="Teshima H."/>
            <person name="Detter J.C."/>
            <person name="Tapia R."/>
            <person name="Han C."/>
            <person name="Land M."/>
            <person name="Hauser L."/>
            <person name="Markowitz V."/>
            <person name="Cheng J.-F."/>
            <person name="Hugenholtz P."/>
            <person name="Woyke T."/>
            <person name="Wu D."/>
            <person name="Gronow S."/>
            <person name="Wellnitz S."/>
            <person name="Brambilla E."/>
            <person name="Klenk H.-P."/>
            <person name="Eisen J.A."/>
        </authorList>
    </citation>
    <scope>NUCLEOTIDE SEQUENCE [LARGE SCALE GENOMIC DNA]</scope>
    <source>
        <strain evidence="2">ATCC 33096 / DSM 2489 / 6091</strain>
    </source>
</reference>
<dbReference type="AlphaFoldDB" id="F2NVM3"/>